<reference evidence="1" key="2">
    <citation type="journal article" date="2015" name="Data Brief">
        <title>Shoot transcriptome of the giant reed, Arundo donax.</title>
        <authorList>
            <person name="Barrero R.A."/>
            <person name="Guerrero F.D."/>
            <person name="Moolhuijzen P."/>
            <person name="Goolsby J.A."/>
            <person name="Tidwell J."/>
            <person name="Bellgard S.E."/>
            <person name="Bellgard M.I."/>
        </authorList>
    </citation>
    <scope>NUCLEOTIDE SEQUENCE</scope>
    <source>
        <tissue evidence="1">Shoot tissue taken approximately 20 cm above the soil surface</tissue>
    </source>
</reference>
<reference evidence="1" key="1">
    <citation type="submission" date="2014-09" db="EMBL/GenBank/DDBJ databases">
        <authorList>
            <person name="Magalhaes I.L.F."/>
            <person name="Oliveira U."/>
            <person name="Santos F.R."/>
            <person name="Vidigal T.H.D.A."/>
            <person name="Brescovit A.D."/>
            <person name="Santos A.J."/>
        </authorList>
    </citation>
    <scope>NUCLEOTIDE SEQUENCE</scope>
    <source>
        <tissue evidence="1">Shoot tissue taken approximately 20 cm above the soil surface</tissue>
    </source>
</reference>
<protein>
    <submittedName>
        <fullName evidence="1">Uncharacterized protein</fullName>
    </submittedName>
</protein>
<organism evidence="1">
    <name type="scientific">Arundo donax</name>
    <name type="common">Giant reed</name>
    <name type="synonym">Donax arundinaceus</name>
    <dbReference type="NCBI Taxonomy" id="35708"/>
    <lineage>
        <taxon>Eukaryota</taxon>
        <taxon>Viridiplantae</taxon>
        <taxon>Streptophyta</taxon>
        <taxon>Embryophyta</taxon>
        <taxon>Tracheophyta</taxon>
        <taxon>Spermatophyta</taxon>
        <taxon>Magnoliopsida</taxon>
        <taxon>Liliopsida</taxon>
        <taxon>Poales</taxon>
        <taxon>Poaceae</taxon>
        <taxon>PACMAD clade</taxon>
        <taxon>Arundinoideae</taxon>
        <taxon>Arundineae</taxon>
        <taxon>Arundo</taxon>
    </lineage>
</organism>
<name>A0A0A9C3F3_ARUDO</name>
<dbReference type="AlphaFoldDB" id="A0A0A9C3F3"/>
<dbReference type="EMBL" id="GBRH01227066">
    <property type="protein sequence ID" value="JAD70829.1"/>
    <property type="molecule type" value="Transcribed_RNA"/>
</dbReference>
<evidence type="ECO:0000313" key="1">
    <source>
        <dbReference type="EMBL" id="JAD70829.1"/>
    </source>
</evidence>
<sequence length="46" mass="5507">MQYKMVPYMLCIDQVWSECLVRRTVKFLILIFFELSSAVTLFLNES</sequence>
<proteinExistence type="predicted"/>
<accession>A0A0A9C3F3</accession>